<organism evidence="3 4">
    <name type="scientific">Purpureocillium takamizusanense</name>
    <dbReference type="NCBI Taxonomy" id="2060973"/>
    <lineage>
        <taxon>Eukaryota</taxon>
        <taxon>Fungi</taxon>
        <taxon>Dikarya</taxon>
        <taxon>Ascomycota</taxon>
        <taxon>Pezizomycotina</taxon>
        <taxon>Sordariomycetes</taxon>
        <taxon>Hypocreomycetidae</taxon>
        <taxon>Hypocreales</taxon>
        <taxon>Ophiocordycipitaceae</taxon>
        <taxon>Purpureocillium</taxon>
    </lineage>
</organism>
<dbReference type="PANTHER" id="PTHR35910">
    <property type="entry name" value="2EXR DOMAIN-CONTAINING PROTEIN"/>
    <property type="match status" value="1"/>
</dbReference>
<gene>
    <name evidence="3" type="ORF">JDV02_005570</name>
</gene>
<accession>A0A9Q8VAG9</accession>
<dbReference type="PANTHER" id="PTHR35910:SF6">
    <property type="entry name" value="2EXR DOMAIN-CONTAINING PROTEIN"/>
    <property type="match status" value="1"/>
</dbReference>
<feature type="region of interest" description="Disordered" evidence="1">
    <location>
        <begin position="156"/>
        <end position="183"/>
    </location>
</feature>
<dbReference type="KEGG" id="ptkz:JDV02_005570"/>
<dbReference type="RefSeq" id="XP_047842866.1">
    <property type="nucleotide sequence ID" value="XM_047986882.1"/>
</dbReference>
<evidence type="ECO:0000256" key="1">
    <source>
        <dbReference type="SAM" id="MobiDB-lite"/>
    </source>
</evidence>
<evidence type="ECO:0000313" key="3">
    <source>
        <dbReference type="EMBL" id="UNI19385.1"/>
    </source>
</evidence>
<evidence type="ECO:0000259" key="2">
    <source>
        <dbReference type="Pfam" id="PF20150"/>
    </source>
</evidence>
<feature type="domain" description="2EXR" evidence="2">
    <location>
        <begin position="6"/>
        <end position="149"/>
    </location>
</feature>
<name>A0A9Q8VAG9_9HYPO</name>
<dbReference type="GeneID" id="72067519"/>
<proteinExistence type="predicted"/>
<keyword evidence="4" id="KW-1185">Reference proteome</keyword>
<dbReference type="Proteomes" id="UP000829364">
    <property type="component" value="Chromosome 4"/>
</dbReference>
<reference evidence="3" key="1">
    <citation type="submission" date="2021-11" db="EMBL/GenBank/DDBJ databases">
        <title>Purpureocillium_takamizusanense_genome.</title>
        <authorList>
            <person name="Nguyen N.-H."/>
        </authorList>
    </citation>
    <scope>NUCLEOTIDE SEQUENCE</scope>
    <source>
        <strain evidence="3">PT3</strain>
    </source>
</reference>
<dbReference type="OrthoDB" id="5061036at2759"/>
<dbReference type="InterPro" id="IPR045518">
    <property type="entry name" value="2EXR"/>
</dbReference>
<sequence length="290" mass="32556">MPAPLFTPFRRLPPELRLKIWKHALAIATAGRMIRVAVCHELQVMMHACVTGDGQFCGNHGHCPRYVQGASLDCSNCMADGYFCSHDAFPEPEDPASREALQSLCLACRESRGVVTSSPYARQLRVYRRCWHPEVQSKLVRSDPASDTLLVLDVPDMSRGHRPATPSDESLAREATPSQPKDFPGDQYLFRRFRDALSSFERVAFRYEGLQRTDRRNEFVTTPDFAGLLFFLDSMKALYAWPDPRFWADVIANATVDDVGSLAPPEEAEEAPAVSFLAQQVEDLIGDYRG</sequence>
<protein>
    <recommendedName>
        <fullName evidence="2">2EXR domain-containing protein</fullName>
    </recommendedName>
</protein>
<dbReference type="AlphaFoldDB" id="A0A9Q8VAG9"/>
<dbReference type="Pfam" id="PF20150">
    <property type="entry name" value="2EXR"/>
    <property type="match status" value="1"/>
</dbReference>
<dbReference type="EMBL" id="CP086357">
    <property type="protein sequence ID" value="UNI19385.1"/>
    <property type="molecule type" value="Genomic_DNA"/>
</dbReference>
<evidence type="ECO:0000313" key="4">
    <source>
        <dbReference type="Proteomes" id="UP000829364"/>
    </source>
</evidence>